<dbReference type="Proteomes" id="UP001501822">
    <property type="component" value="Unassembled WGS sequence"/>
</dbReference>
<evidence type="ECO:0000256" key="5">
    <source>
        <dbReference type="ARBA" id="ARBA00023210"/>
    </source>
</evidence>
<evidence type="ECO:0000313" key="8">
    <source>
        <dbReference type="Proteomes" id="UP001501822"/>
    </source>
</evidence>
<keyword evidence="4" id="KW-0749">Sporulation</keyword>
<comment type="subcellular location">
    <subcellularLocation>
        <location evidence="1">Cell septum</location>
    </subcellularLocation>
</comment>
<dbReference type="Pfam" id="PF04686">
    <property type="entry name" value="SsgA"/>
    <property type="match status" value="1"/>
</dbReference>
<evidence type="ECO:0000256" key="3">
    <source>
        <dbReference type="ARBA" id="ARBA00022618"/>
    </source>
</evidence>
<comment type="similarity">
    <text evidence="2">Belongs to the SsgA family.</text>
</comment>
<dbReference type="Gene3D" id="2.30.31.20">
    <property type="entry name" value="Sporulation-specific cell division protein SsgB"/>
    <property type="match status" value="1"/>
</dbReference>
<gene>
    <name evidence="7" type="ORF">GCM10010151_05320</name>
</gene>
<evidence type="ECO:0000256" key="1">
    <source>
        <dbReference type="ARBA" id="ARBA00004431"/>
    </source>
</evidence>
<keyword evidence="8" id="KW-1185">Reference proteome</keyword>
<name>A0ABN0VVM5_9ACTN</name>
<dbReference type="InterPro" id="IPR038658">
    <property type="entry name" value="SsgB_sf"/>
</dbReference>
<evidence type="ECO:0000256" key="2">
    <source>
        <dbReference type="ARBA" id="ARBA00009323"/>
    </source>
</evidence>
<comment type="caution">
    <text evidence="7">The sequence shown here is derived from an EMBL/GenBank/DDBJ whole genome shotgun (WGS) entry which is preliminary data.</text>
</comment>
<proteinExistence type="inferred from homology"/>
<keyword evidence="3" id="KW-0132">Cell division</keyword>
<accession>A0ABN0VVM5</accession>
<sequence length="140" mass="15601">MNSSSTTASAEVGLRLLVPDRTIIPLLATLDYSADDPYAIRVAFHVGNEAPVEWIFARELLTVGIVRKVGRGDVRVWPAEKSGERILNLTLSSPFGRAHFEVPLTPLTDFLDRTYEIVPAGREADFIDIEAELDDLLWHI</sequence>
<dbReference type="InterPro" id="IPR006776">
    <property type="entry name" value="SsgB"/>
</dbReference>
<reference evidence="7 8" key="1">
    <citation type="journal article" date="2019" name="Int. J. Syst. Evol. Microbiol.">
        <title>The Global Catalogue of Microorganisms (GCM) 10K type strain sequencing project: providing services to taxonomists for standard genome sequencing and annotation.</title>
        <authorList>
            <consortium name="The Broad Institute Genomics Platform"/>
            <consortium name="The Broad Institute Genome Sequencing Center for Infectious Disease"/>
            <person name="Wu L."/>
            <person name="Ma J."/>
        </authorList>
    </citation>
    <scope>NUCLEOTIDE SEQUENCE [LARGE SCALE GENOMIC DNA]</scope>
    <source>
        <strain evidence="7 8">JCM 3146</strain>
    </source>
</reference>
<protein>
    <submittedName>
        <fullName evidence="7">SsgA family sporulation/cell division regulator</fullName>
    </submittedName>
</protein>
<organism evidence="7 8">
    <name type="scientific">Actinoallomurus spadix</name>
    <dbReference type="NCBI Taxonomy" id="79912"/>
    <lineage>
        <taxon>Bacteria</taxon>
        <taxon>Bacillati</taxon>
        <taxon>Actinomycetota</taxon>
        <taxon>Actinomycetes</taxon>
        <taxon>Streptosporangiales</taxon>
        <taxon>Thermomonosporaceae</taxon>
        <taxon>Actinoallomurus</taxon>
    </lineage>
</organism>
<dbReference type="EMBL" id="BAAABM010000007">
    <property type="protein sequence ID" value="GAA0318397.1"/>
    <property type="molecule type" value="Genomic_DNA"/>
</dbReference>
<evidence type="ECO:0000313" key="7">
    <source>
        <dbReference type="EMBL" id="GAA0318397.1"/>
    </source>
</evidence>
<dbReference type="RefSeq" id="WP_252783169.1">
    <property type="nucleotide sequence ID" value="NZ_BAAABM010000007.1"/>
</dbReference>
<evidence type="ECO:0000256" key="6">
    <source>
        <dbReference type="ARBA" id="ARBA00023306"/>
    </source>
</evidence>
<keyword evidence="5" id="KW-0717">Septation</keyword>
<keyword evidence="6" id="KW-0131">Cell cycle</keyword>
<evidence type="ECO:0000256" key="4">
    <source>
        <dbReference type="ARBA" id="ARBA00022969"/>
    </source>
</evidence>